<accession>A0ABY3SNB2</accession>
<reference evidence="2 3" key="1">
    <citation type="journal article" date="2024" name="Int. J. Syst. Evol. Microbiol.">
        <title>Paenibacillus hexagrammi sp. nov., a novel bacterium isolated from the gut content of Hexagrammos agrammus.</title>
        <authorList>
            <person name="Jung H.K."/>
            <person name="Kim D.G."/>
            <person name="Zin H."/>
            <person name="Park J."/>
            <person name="Jung H."/>
            <person name="Kim Y.O."/>
            <person name="Kong H.J."/>
            <person name="Kim J.W."/>
            <person name="Kim Y.S."/>
        </authorList>
    </citation>
    <scope>NUCLEOTIDE SEQUENCE [LARGE SCALE GENOMIC DNA]</scope>
    <source>
        <strain evidence="2 3">YPD9-1</strain>
    </source>
</reference>
<sequence length="142" mass="15598">MRRIRSIALSMLLAVSLLGCGKEGPQTPLTSQQFDDMLHDVKKYKGSPVEIYGAVFATPQRLEKMVYLQVYADPVNYGKSVIIAFENPSLDVGNGDYIHVVGKVKDEFTGENTFGIKLSVPRIIADTVEKTGPHNVMSPPSN</sequence>
<name>A0ABY3SNB2_9BACL</name>
<evidence type="ECO:0000256" key="1">
    <source>
        <dbReference type="SAM" id="SignalP"/>
    </source>
</evidence>
<keyword evidence="3" id="KW-1185">Reference proteome</keyword>
<dbReference type="RefSeq" id="WP_235122048.1">
    <property type="nucleotide sequence ID" value="NZ_CP090978.1"/>
</dbReference>
<evidence type="ECO:0000313" key="3">
    <source>
        <dbReference type="Proteomes" id="UP001649230"/>
    </source>
</evidence>
<dbReference type="Proteomes" id="UP001649230">
    <property type="component" value="Chromosome"/>
</dbReference>
<feature type="signal peptide" evidence="1">
    <location>
        <begin position="1"/>
        <end position="21"/>
    </location>
</feature>
<proteinExistence type="predicted"/>
<dbReference type="EMBL" id="CP090978">
    <property type="protein sequence ID" value="UJF35482.1"/>
    <property type="molecule type" value="Genomic_DNA"/>
</dbReference>
<feature type="chain" id="PRO_5045149594" description="Lipoprotein" evidence="1">
    <location>
        <begin position="22"/>
        <end position="142"/>
    </location>
</feature>
<evidence type="ECO:0000313" key="2">
    <source>
        <dbReference type="EMBL" id="UJF35482.1"/>
    </source>
</evidence>
<gene>
    <name evidence="2" type="ORF">L0M14_10480</name>
</gene>
<evidence type="ECO:0008006" key="4">
    <source>
        <dbReference type="Google" id="ProtNLM"/>
    </source>
</evidence>
<dbReference type="PROSITE" id="PS51257">
    <property type="entry name" value="PROKAR_LIPOPROTEIN"/>
    <property type="match status" value="1"/>
</dbReference>
<organism evidence="2 3">
    <name type="scientific">Paenibacillus hexagrammi</name>
    <dbReference type="NCBI Taxonomy" id="2908839"/>
    <lineage>
        <taxon>Bacteria</taxon>
        <taxon>Bacillati</taxon>
        <taxon>Bacillota</taxon>
        <taxon>Bacilli</taxon>
        <taxon>Bacillales</taxon>
        <taxon>Paenibacillaceae</taxon>
        <taxon>Paenibacillus</taxon>
    </lineage>
</organism>
<keyword evidence="1" id="KW-0732">Signal</keyword>
<protein>
    <recommendedName>
        <fullName evidence="4">Lipoprotein</fullName>
    </recommendedName>
</protein>